<comment type="caution">
    <text evidence="3">The sequence shown here is derived from an EMBL/GenBank/DDBJ whole genome shotgun (WGS) entry which is preliminary data.</text>
</comment>
<organism evidence="3 4">
    <name type="scientific">Draconibacterium aestuarii</name>
    <dbReference type="NCBI Taxonomy" id="2998507"/>
    <lineage>
        <taxon>Bacteria</taxon>
        <taxon>Pseudomonadati</taxon>
        <taxon>Bacteroidota</taxon>
        <taxon>Bacteroidia</taxon>
        <taxon>Marinilabiliales</taxon>
        <taxon>Prolixibacteraceae</taxon>
        <taxon>Draconibacterium</taxon>
    </lineage>
</organism>
<gene>
    <name evidence="3" type="ORF">OU798_01865</name>
</gene>
<proteinExistence type="predicted"/>
<dbReference type="EMBL" id="JAPOHD010000005">
    <property type="protein sequence ID" value="MCY1719070.1"/>
    <property type="molecule type" value="Genomic_DNA"/>
</dbReference>
<dbReference type="RefSeq" id="WP_343331407.1">
    <property type="nucleotide sequence ID" value="NZ_JAPOHD010000005.1"/>
</dbReference>
<feature type="signal peptide" evidence="1">
    <location>
        <begin position="1"/>
        <end position="23"/>
    </location>
</feature>
<evidence type="ECO:0000313" key="3">
    <source>
        <dbReference type="EMBL" id="MCY1719070.1"/>
    </source>
</evidence>
<evidence type="ECO:0000256" key="1">
    <source>
        <dbReference type="SAM" id="SignalP"/>
    </source>
</evidence>
<dbReference type="InterPro" id="IPR025992">
    <property type="entry name" value="Haem-bd"/>
</dbReference>
<accession>A0A9X3J5Y4</accession>
<dbReference type="Proteomes" id="UP001145087">
    <property type="component" value="Unassembled WGS sequence"/>
</dbReference>
<reference evidence="3" key="1">
    <citation type="submission" date="2022-11" db="EMBL/GenBank/DDBJ databases">
        <title>Marilongibacter aestuarii gen. nov., sp. nov., isolated from tidal flat sediment.</title>
        <authorList>
            <person name="Jiayan W."/>
        </authorList>
    </citation>
    <scope>NUCLEOTIDE SEQUENCE</scope>
    <source>
        <strain evidence="3">Z1-6</strain>
    </source>
</reference>
<sequence>MKKKSIVSLFLPAFLLIVFVASAETDPPQKTKMPDNVKAVVDKSCFGCHNTDSRNEDAKEDLDFKKLDKLSTIKKIGTYKKIGEAIEKEEMPPKKFIERYPEKQLTDEEKQILLTWTKKEAETLVKSK</sequence>
<evidence type="ECO:0000259" key="2">
    <source>
        <dbReference type="SMART" id="SM01235"/>
    </source>
</evidence>
<evidence type="ECO:0000313" key="4">
    <source>
        <dbReference type="Proteomes" id="UP001145087"/>
    </source>
</evidence>
<dbReference type="SMART" id="SM01235">
    <property type="entry name" value="Haem_bd"/>
    <property type="match status" value="1"/>
</dbReference>
<feature type="domain" description="Haem-binding" evidence="2">
    <location>
        <begin position="11"/>
        <end position="121"/>
    </location>
</feature>
<dbReference type="Pfam" id="PF14376">
    <property type="entry name" value="Haem_bd"/>
    <property type="match status" value="1"/>
</dbReference>
<dbReference type="AlphaFoldDB" id="A0A9X3J5Y4"/>
<keyword evidence="4" id="KW-1185">Reference proteome</keyword>
<feature type="chain" id="PRO_5040910160" evidence="1">
    <location>
        <begin position="24"/>
        <end position="128"/>
    </location>
</feature>
<name>A0A9X3J5Y4_9BACT</name>
<protein>
    <submittedName>
        <fullName evidence="3">Heme-binding domain-containing protein</fullName>
    </submittedName>
</protein>
<keyword evidence="1" id="KW-0732">Signal</keyword>